<feature type="transmembrane region" description="Helical" evidence="1">
    <location>
        <begin position="39"/>
        <end position="58"/>
    </location>
</feature>
<reference evidence="2 3" key="1">
    <citation type="journal article" date="2021" name="Cell Host Microbe">
        <title>in vivo commensal control of Clostridioides difficile virulence.</title>
        <authorList>
            <person name="Girinathan B.P."/>
            <person name="Dibenedetto N."/>
            <person name="Worley J.N."/>
            <person name="Peltier J."/>
            <person name="Arrieta-Ortiz M.L."/>
            <person name="Rupa Christinal Immanuel S."/>
            <person name="Lavin R."/>
            <person name="Delaney M.L."/>
            <person name="Cummins C."/>
            <person name="Hoffmann M."/>
            <person name="Luo Y."/>
            <person name="Gonzalez-Escalona N."/>
            <person name="Allard M."/>
            <person name="Onderdonk A.B."/>
            <person name="Gerber G.K."/>
            <person name="Sonenshein A.L."/>
            <person name="Baliga N."/>
            <person name="Dupuy B."/>
            <person name="Bry L."/>
        </authorList>
    </citation>
    <scope>NUCLEOTIDE SEQUENCE [LARGE SCALE GENOMIC DNA]</scope>
    <source>
        <strain evidence="2 3">DSM 599</strain>
    </source>
</reference>
<keyword evidence="1" id="KW-0812">Transmembrane</keyword>
<evidence type="ECO:0000313" key="2">
    <source>
        <dbReference type="EMBL" id="MBY0756543.1"/>
    </source>
</evidence>
<organism evidence="2 3">
    <name type="scientific">Clostridium sardiniense</name>
    <name type="common">Clostridium absonum</name>
    <dbReference type="NCBI Taxonomy" id="29369"/>
    <lineage>
        <taxon>Bacteria</taxon>
        <taxon>Bacillati</taxon>
        <taxon>Bacillota</taxon>
        <taxon>Clostridia</taxon>
        <taxon>Eubacteriales</taxon>
        <taxon>Clostridiaceae</taxon>
        <taxon>Clostridium</taxon>
    </lineage>
</organism>
<gene>
    <name evidence="2" type="ORF">K5V21_13930</name>
</gene>
<name>A0ABS7L111_CLOSR</name>
<keyword evidence="1" id="KW-1133">Transmembrane helix</keyword>
<comment type="caution">
    <text evidence="2">The sequence shown here is derived from an EMBL/GenBank/DDBJ whole genome shotgun (WGS) entry which is preliminary data.</text>
</comment>
<evidence type="ECO:0008006" key="4">
    <source>
        <dbReference type="Google" id="ProtNLM"/>
    </source>
</evidence>
<evidence type="ECO:0000256" key="1">
    <source>
        <dbReference type="SAM" id="Phobius"/>
    </source>
</evidence>
<dbReference type="Proteomes" id="UP001299068">
    <property type="component" value="Unassembled WGS sequence"/>
</dbReference>
<dbReference type="RefSeq" id="WP_221861785.1">
    <property type="nucleotide sequence ID" value="NZ_JAIKTU010000011.1"/>
</dbReference>
<accession>A0ABS7L111</accession>
<proteinExistence type="predicted"/>
<evidence type="ECO:0000313" key="3">
    <source>
        <dbReference type="Proteomes" id="UP001299068"/>
    </source>
</evidence>
<keyword evidence="3" id="KW-1185">Reference proteome</keyword>
<feature type="transmembrane region" description="Helical" evidence="1">
    <location>
        <begin position="6"/>
        <end position="27"/>
    </location>
</feature>
<dbReference type="EMBL" id="JAIKTU010000011">
    <property type="protein sequence ID" value="MBY0756543.1"/>
    <property type="molecule type" value="Genomic_DNA"/>
</dbReference>
<keyword evidence="1" id="KW-0472">Membrane</keyword>
<sequence length="59" mass="6534">MLSYHGRLILSVLVMAGLTFSSALGIYEFNHAKSSKRRLTYGLLSVFSLISMILVSNLI</sequence>
<protein>
    <recommendedName>
        <fullName evidence="4">DUF3953 domain-containing protein</fullName>
    </recommendedName>
</protein>